<organism evidence="2 3">
    <name type="scientific">Arabidopsis thaliana</name>
    <name type="common">Mouse-ear cress</name>
    <dbReference type="NCBI Taxonomy" id="3702"/>
    <lineage>
        <taxon>Eukaryota</taxon>
        <taxon>Viridiplantae</taxon>
        <taxon>Streptophyta</taxon>
        <taxon>Embryophyta</taxon>
        <taxon>Tracheophyta</taxon>
        <taxon>Spermatophyta</taxon>
        <taxon>Magnoliopsida</taxon>
        <taxon>eudicotyledons</taxon>
        <taxon>Gunneridae</taxon>
        <taxon>Pentapetalae</taxon>
        <taxon>rosids</taxon>
        <taxon>malvids</taxon>
        <taxon>Brassicales</taxon>
        <taxon>Brassicaceae</taxon>
        <taxon>Camelineae</taxon>
        <taxon>Arabidopsis</taxon>
    </lineage>
</organism>
<feature type="compositionally biased region" description="Pro residues" evidence="1">
    <location>
        <begin position="20"/>
        <end position="38"/>
    </location>
</feature>
<evidence type="ECO:0000313" key="3">
    <source>
        <dbReference type="Proteomes" id="UP000434276"/>
    </source>
</evidence>
<gene>
    <name evidence="2" type="ORF">C24_LOCUS3462</name>
</gene>
<evidence type="ECO:0000256" key="1">
    <source>
        <dbReference type="SAM" id="MobiDB-lite"/>
    </source>
</evidence>
<feature type="compositionally biased region" description="Low complexity" evidence="1">
    <location>
        <begin position="9"/>
        <end position="19"/>
    </location>
</feature>
<proteinExistence type="predicted"/>
<reference evidence="2 3" key="1">
    <citation type="submission" date="2019-12" db="EMBL/GenBank/DDBJ databases">
        <authorList>
            <person name="Jiao W.-B."/>
            <person name="Schneeberger K."/>
        </authorList>
    </citation>
    <scope>NUCLEOTIDE SEQUENCE [LARGE SCALE GENOMIC DNA]</scope>
    <source>
        <strain evidence="3">cv. C24</strain>
    </source>
</reference>
<feature type="region of interest" description="Disordered" evidence="1">
    <location>
        <begin position="1"/>
        <end position="41"/>
    </location>
</feature>
<dbReference type="EMBL" id="CACSHJ010000087">
    <property type="protein sequence ID" value="CAA0267949.1"/>
    <property type="molecule type" value="Genomic_DNA"/>
</dbReference>
<dbReference type="Proteomes" id="UP000434276">
    <property type="component" value="Unassembled WGS sequence"/>
</dbReference>
<evidence type="ECO:0000313" key="2">
    <source>
        <dbReference type="EMBL" id="CAA0267949.1"/>
    </source>
</evidence>
<sequence length="55" mass="5961">MSSSHSRRFPMSSVAFLDLRPPPAPPPESSSPPTPPDPLTLRSASSLMYLLLSRP</sequence>
<name>A0A5S9WLP2_ARATH</name>
<dbReference type="AlphaFoldDB" id="A0A5S9WLP2"/>
<accession>A0A5S9WLP2</accession>
<protein>
    <submittedName>
        <fullName evidence="2">Uncharacterized protein</fullName>
    </submittedName>
</protein>